<dbReference type="EMBL" id="CM037014">
    <property type="protein sequence ID" value="KAH7684940.1"/>
    <property type="molecule type" value="Genomic_DNA"/>
</dbReference>
<gene>
    <name evidence="1" type="ORF">IHE45_04G008800</name>
</gene>
<keyword evidence="2" id="KW-1185">Reference proteome</keyword>
<evidence type="ECO:0000313" key="1">
    <source>
        <dbReference type="EMBL" id="KAH7684940.1"/>
    </source>
</evidence>
<comment type="caution">
    <text evidence="1">The sequence shown here is derived from an EMBL/GenBank/DDBJ whole genome shotgun (WGS) entry which is preliminary data.</text>
</comment>
<evidence type="ECO:0000313" key="2">
    <source>
        <dbReference type="Proteomes" id="UP000827976"/>
    </source>
</evidence>
<name>A0ACB7WA92_DIOAL</name>
<dbReference type="Proteomes" id="UP000827976">
    <property type="component" value="Chromosome 4"/>
</dbReference>
<reference evidence="2" key="1">
    <citation type="journal article" date="2022" name="Nat. Commun.">
        <title>Chromosome evolution and the genetic basis of agronomically important traits in greater yam.</title>
        <authorList>
            <person name="Bredeson J.V."/>
            <person name="Lyons J.B."/>
            <person name="Oniyinde I.O."/>
            <person name="Okereke N.R."/>
            <person name="Kolade O."/>
            <person name="Nnabue I."/>
            <person name="Nwadili C.O."/>
            <person name="Hribova E."/>
            <person name="Parker M."/>
            <person name="Nwogha J."/>
            <person name="Shu S."/>
            <person name="Carlson J."/>
            <person name="Kariba R."/>
            <person name="Muthemba S."/>
            <person name="Knop K."/>
            <person name="Barton G.J."/>
            <person name="Sherwood A.V."/>
            <person name="Lopez-Montes A."/>
            <person name="Asiedu R."/>
            <person name="Jamnadass R."/>
            <person name="Muchugi A."/>
            <person name="Goodstein D."/>
            <person name="Egesi C.N."/>
            <person name="Featherston J."/>
            <person name="Asfaw A."/>
            <person name="Simpson G.G."/>
            <person name="Dolezel J."/>
            <person name="Hendre P.S."/>
            <person name="Van Deynze A."/>
            <person name="Kumar P.L."/>
            <person name="Obidiegwu J.E."/>
            <person name="Bhattacharjee R."/>
            <person name="Rokhsar D.S."/>
        </authorList>
    </citation>
    <scope>NUCLEOTIDE SEQUENCE [LARGE SCALE GENOMIC DNA]</scope>
    <source>
        <strain evidence="2">cv. TDa95/00328</strain>
    </source>
</reference>
<accession>A0ACB7WA92</accession>
<organism evidence="1 2">
    <name type="scientific">Dioscorea alata</name>
    <name type="common">Purple yam</name>
    <dbReference type="NCBI Taxonomy" id="55571"/>
    <lineage>
        <taxon>Eukaryota</taxon>
        <taxon>Viridiplantae</taxon>
        <taxon>Streptophyta</taxon>
        <taxon>Embryophyta</taxon>
        <taxon>Tracheophyta</taxon>
        <taxon>Spermatophyta</taxon>
        <taxon>Magnoliopsida</taxon>
        <taxon>Liliopsida</taxon>
        <taxon>Dioscoreales</taxon>
        <taxon>Dioscoreaceae</taxon>
        <taxon>Dioscorea</taxon>
    </lineage>
</organism>
<protein>
    <submittedName>
        <fullName evidence="1">NET domain-containing protein</fullName>
    </submittedName>
</protein>
<sequence>MLIGVPVKWHGAVGVDYHIMSKDSRENECGPDYFGYWKHLFLDLLSPNGGALLPLKESDTEPAAGTCSVGGNGSVSYFSEALGKGLSELKKEKLNLILKQSISCLNNEADEMLDNISAAFQLEADLRGKELLGCYASASKEDLSVHSGHRKRKAPSSPMSSYPDNHTLQTAKQVYDAIQALQGSGEIGHEAVEKYLNEMLLKLGKIEVDLEDFLNVLVSKCSRPMTIAEKRRLGRLVQKLPSKAVDRLAEIIKDRNPATNQNSDTIQVDFEELDDVTLWRLHFYVENVAKANRLHT</sequence>
<proteinExistence type="predicted"/>